<dbReference type="CDD" id="cd13578">
    <property type="entry name" value="PBP2_Bug27"/>
    <property type="match status" value="1"/>
</dbReference>
<dbReference type="InterPro" id="IPR042100">
    <property type="entry name" value="Bug_dom1"/>
</dbReference>
<accession>A0A2W7JFA8</accession>
<dbReference type="AlphaFoldDB" id="A0A2W7JFA8"/>
<dbReference type="OrthoDB" id="7250553at2"/>
<name>A0A2W7JFA8_9PROT</name>
<dbReference type="EMBL" id="QKYU01000002">
    <property type="protein sequence ID" value="PZW50458.1"/>
    <property type="molecule type" value="Genomic_DNA"/>
</dbReference>
<evidence type="ECO:0000313" key="3">
    <source>
        <dbReference type="Proteomes" id="UP000249688"/>
    </source>
</evidence>
<reference evidence="2 3" key="1">
    <citation type="submission" date="2018-06" db="EMBL/GenBank/DDBJ databases">
        <title>Genomic Encyclopedia of Archaeal and Bacterial Type Strains, Phase II (KMG-II): from individual species to whole genera.</title>
        <authorList>
            <person name="Goeker M."/>
        </authorList>
    </citation>
    <scope>NUCLEOTIDE SEQUENCE [LARGE SCALE GENOMIC DNA]</scope>
    <source>
        <strain evidence="2 3">DSM 24525</strain>
    </source>
</reference>
<dbReference type="Gene3D" id="3.40.190.10">
    <property type="entry name" value="Periplasmic binding protein-like II"/>
    <property type="match status" value="1"/>
</dbReference>
<sequence length="320" mass="33573">MFQRRTILGATLAMPAIARAEEPFPNRPIRVVVGFAAGGSTDLNTRTMAPKLSELLGQPVIIENRPGASGNIATETVARATPDGHTLLMGTIAALAVNPSLFANLSFDPQTDLTPIVMAGNVLNVLVVPSDRPWRSVADLIAAARAAPDTITYGSSGVGGAGHLSGALLDQLAGIKTVHVPYRGGGPLMTDLISGKTDYAFSTGPTALPQVEGGRLRILAVPNITRSILLPEVPTVAETLPGFEVQNWNALVGPKNLPRAIVDKLNAAMRETLADPTVAANLGRHGVEPMPSTPEELARFIRDETAKWAPIVRAANVSTN</sequence>
<dbReference type="SUPFAM" id="SSF53850">
    <property type="entry name" value="Periplasmic binding protein-like II"/>
    <property type="match status" value="1"/>
</dbReference>
<evidence type="ECO:0000313" key="2">
    <source>
        <dbReference type="EMBL" id="PZW50458.1"/>
    </source>
</evidence>
<dbReference type="Gene3D" id="3.40.190.150">
    <property type="entry name" value="Bordetella uptake gene, domain 1"/>
    <property type="match status" value="1"/>
</dbReference>
<dbReference type="Pfam" id="PF03401">
    <property type="entry name" value="TctC"/>
    <property type="match status" value="1"/>
</dbReference>
<dbReference type="PANTHER" id="PTHR42928">
    <property type="entry name" value="TRICARBOXYLATE-BINDING PROTEIN"/>
    <property type="match status" value="1"/>
</dbReference>
<proteinExistence type="inferred from homology"/>
<protein>
    <submittedName>
        <fullName evidence="2">Tripartite-type tricarboxylate transporter receptor subunit TctC</fullName>
    </submittedName>
</protein>
<evidence type="ECO:0000256" key="1">
    <source>
        <dbReference type="ARBA" id="ARBA00006987"/>
    </source>
</evidence>
<comment type="caution">
    <text evidence="2">The sequence shown here is derived from an EMBL/GenBank/DDBJ whole genome shotgun (WGS) entry which is preliminary data.</text>
</comment>
<dbReference type="Proteomes" id="UP000249688">
    <property type="component" value="Unassembled WGS sequence"/>
</dbReference>
<dbReference type="InterPro" id="IPR005064">
    <property type="entry name" value="BUG"/>
</dbReference>
<dbReference type="PIRSF" id="PIRSF017082">
    <property type="entry name" value="YflP"/>
    <property type="match status" value="1"/>
</dbReference>
<comment type="similarity">
    <text evidence="1">Belongs to the UPF0065 (bug) family.</text>
</comment>
<keyword evidence="2" id="KW-0675">Receptor</keyword>
<dbReference type="RefSeq" id="WP_158537071.1">
    <property type="nucleotide sequence ID" value="NZ_QKYU01000002.1"/>
</dbReference>
<organism evidence="2 3">
    <name type="scientific">Humitalea rosea</name>
    <dbReference type="NCBI Taxonomy" id="990373"/>
    <lineage>
        <taxon>Bacteria</taxon>
        <taxon>Pseudomonadati</taxon>
        <taxon>Pseudomonadota</taxon>
        <taxon>Alphaproteobacteria</taxon>
        <taxon>Acetobacterales</taxon>
        <taxon>Roseomonadaceae</taxon>
        <taxon>Humitalea</taxon>
    </lineage>
</organism>
<dbReference type="PANTHER" id="PTHR42928:SF5">
    <property type="entry name" value="BLR1237 PROTEIN"/>
    <property type="match status" value="1"/>
</dbReference>
<keyword evidence="3" id="KW-1185">Reference proteome</keyword>
<gene>
    <name evidence="2" type="ORF">C8P66_102146</name>
</gene>